<reference evidence="4 5" key="2">
    <citation type="submission" date="2016-07" db="EMBL/GenBank/DDBJ databases">
        <title>Revisiting the Taxonomy of the Elizabethkingia Genus based on Whole-Genome Sequencing, Optical Mapping, and MALDI-TOF.</title>
        <authorList>
            <person name="Nicholson A.C."/>
        </authorList>
    </citation>
    <scope>NUCLEOTIDE SEQUENCE [LARGE SCALE GENOMIC DNA]</scope>
    <source>
        <strain evidence="4 5">C1558</strain>
    </source>
</reference>
<sequence>MKEFVLYGNGGHSKVIQDLIYKLGGKIQVIFDQKNIYNPSVFPNAEIIICIGNNEIREEISKKIEHKFATLIHPNAVLANDTKIGKGTIILANAVLQAGTKIGKHVIINANTTIDHDVIIEDFVSIYPNTYIGGESIITKSKTIEPNHVIARNTIF</sequence>
<feature type="domain" description="PglD N-terminal" evidence="2">
    <location>
        <begin position="5"/>
        <end position="64"/>
    </location>
</feature>
<evidence type="ECO:0000313" key="3">
    <source>
        <dbReference type="EMBL" id="OPB73447.1"/>
    </source>
</evidence>
<dbReference type="Gene3D" id="3.40.50.20">
    <property type="match status" value="1"/>
</dbReference>
<dbReference type="InterPro" id="IPR001451">
    <property type="entry name" value="Hexapep"/>
</dbReference>
<keyword evidence="3" id="KW-0808">Transferase</keyword>
<dbReference type="RefSeq" id="WP_078402732.1">
    <property type="nucleotide sequence ID" value="NZ_CP016377.1"/>
</dbReference>
<dbReference type="SUPFAM" id="SSF51161">
    <property type="entry name" value="Trimeric LpxA-like enzymes"/>
    <property type="match status" value="1"/>
</dbReference>
<dbReference type="Pfam" id="PF00132">
    <property type="entry name" value="Hexapep"/>
    <property type="match status" value="1"/>
</dbReference>
<evidence type="ECO:0000256" key="1">
    <source>
        <dbReference type="ARBA" id="ARBA00007274"/>
    </source>
</evidence>
<evidence type="ECO:0000313" key="6">
    <source>
        <dbReference type="Proteomes" id="UP000190816"/>
    </source>
</evidence>
<proteinExistence type="inferred from homology"/>
<dbReference type="KEGG" id="ego:BBD34_05860"/>
<dbReference type="PANTHER" id="PTHR43300:SF7">
    <property type="entry name" value="UDP-N-ACETYLBACILLOSAMINE N-ACETYLTRANSFERASE"/>
    <property type="match status" value="1"/>
</dbReference>
<dbReference type="InterPro" id="IPR050179">
    <property type="entry name" value="Trans_hexapeptide_repeat"/>
</dbReference>
<dbReference type="InterPro" id="IPR041561">
    <property type="entry name" value="PglD_N"/>
</dbReference>
<evidence type="ECO:0000313" key="4">
    <source>
        <dbReference type="EMBL" id="OPB86965.1"/>
    </source>
</evidence>
<evidence type="ECO:0000313" key="5">
    <source>
        <dbReference type="Proteomes" id="UP000190016"/>
    </source>
</evidence>
<dbReference type="InterPro" id="IPR011004">
    <property type="entry name" value="Trimer_LpxA-like_sf"/>
</dbReference>
<dbReference type="GO" id="GO:0016740">
    <property type="term" value="F:transferase activity"/>
    <property type="evidence" value="ECO:0007669"/>
    <property type="project" value="UniProtKB-KW"/>
</dbReference>
<dbReference type="Pfam" id="PF17836">
    <property type="entry name" value="PglD_N"/>
    <property type="match status" value="1"/>
</dbReference>
<reference evidence="3 6" key="1">
    <citation type="submission" date="2016-06" db="EMBL/GenBank/DDBJ databases">
        <authorList>
            <person name="Nicholson A.C."/>
        </authorList>
    </citation>
    <scope>NUCLEOTIDE SEQUENCE [LARGE SCALE GENOMIC DNA]</scope>
    <source>
        <strain evidence="3 6">G4123</strain>
    </source>
</reference>
<dbReference type="Proteomes" id="UP000190816">
    <property type="component" value="Unassembled WGS sequence"/>
</dbReference>
<dbReference type="EMBL" id="MBDS01000017">
    <property type="protein sequence ID" value="OPB86965.1"/>
    <property type="molecule type" value="Genomic_DNA"/>
</dbReference>
<dbReference type="EMBL" id="MAIC01000016">
    <property type="protein sequence ID" value="OPB73447.1"/>
    <property type="molecule type" value="Genomic_DNA"/>
</dbReference>
<dbReference type="AlphaFoldDB" id="A0AAJ3NAC8"/>
<name>A0AAJ3NAC8_9FLAO</name>
<evidence type="ECO:0000259" key="2">
    <source>
        <dbReference type="Pfam" id="PF17836"/>
    </source>
</evidence>
<organism evidence="3 6">
    <name type="scientific">Elizabethkingia ursingii</name>
    <dbReference type="NCBI Taxonomy" id="1756150"/>
    <lineage>
        <taxon>Bacteria</taxon>
        <taxon>Pseudomonadati</taxon>
        <taxon>Bacteroidota</taxon>
        <taxon>Flavobacteriia</taxon>
        <taxon>Flavobacteriales</taxon>
        <taxon>Weeksellaceae</taxon>
        <taxon>Elizabethkingia</taxon>
    </lineage>
</organism>
<protein>
    <submittedName>
        <fullName evidence="3">Transferase</fullName>
    </submittedName>
</protein>
<comment type="similarity">
    <text evidence="1">Belongs to the transferase hexapeptide repeat family.</text>
</comment>
<accession>A0AAJ3NAC8</accession>
<dbReference type="PANTHER" id="PTHR43300">
    <property type="entry name" value="ACETYLTRANSFERASE"/>
    <property type="match status" value="1"/>
</dbReference>
<gene>
    <name evidence="3" type="ORF">BAY32_10360</name>
    <name evidence="4" type="ORF">BB021_10650</name>
</gene>
<comment type="caution">
    <text evidence="3">The sequence shown here is derived from an EMBL/GenBank/DDBJ whole genome shotgun (WGS) entry which is preliminary data.</text>
</comment>
<keyword evidence="5" id="KW-1185">Reference proteome</keyword>
<dbReference type="Proteomes" id="UP000190016">
    <property type="component" value="Unassembled WGS sequence"/>
</dbReference>
<dbReference type="Gene3D" id="2.160.10.10">
    <property type="entry name" value="Hexapeptide repeat proteins"/>
    <property type="match status" value="1"/>
</dbReference>